<sequence length="134" mass="14638">MFSIMFDHFEGVLSKSANYQPPLLLAPSQPLSLLPPLHSPTQIISPYSTSPLATIPMHTTNTINKTTSPDNISDIKYTTTAVTYFLKLKLLTPSSDYCITCLFNTRTNIAPAISAVTDQSIRKIYLVVGFGQAG</sequence>
<evidence type="ECO:0000313" key="1">
    <source>
        <dbReference type="EMBL" id="CAL4094963.1"/>
    </source>
</evidence>
<comment type="caution">
    <text evidence="1">The sequence shown here is derived from an EMBL/GenBank/DDBJ whole genome shotgun (WGS) entry which is preliminary data.</text>
</comment>
<protein>
    <submittedName>
        <fullName evidence="1">Uncharacterized protein</fullName>
    </submittedName>
</protein>
<accession>A0AAV2QR55</accession>
<dbReference type="EMBL" id="CAXKWB010009498">
    <property type="protein sequence ID" value="CAL4094963.1"/>
    <property type="molecule type" value="Genomic_DNA"/>
</dbReference>
<dbReference type="AlphaFoldDB" id="A0AAV2QR55"/>
<name>A0AAV2QR55_MEGNR</name>
<dbReference type="Proteomes" id="UP001497623">
    <property type="component" value="Unassembled WGS sequence"/>
</dbReference>
<proteinExistence type="predicted"/>
<reference evidence="1 2" key="1">
    <citation type="submission" date="2024-05" db="EMBL/GenBank/DDBJ databases">
        <authorList>
            <person name="Wallberg A."/>
        </authorList>
    </citation>
    <scope>NUCLEOTIDE SEQUENCE [LARGE SCALE GENOMIC DNA]</scope>
</reference>
<organism evidence="1 2">
    <name type="scientific">Meganyctiphanes norvegica</name>
    <name type="common">Northern krill</name>
    <name type="synonym">Thysanopoda norvegica</name>
    <dbReference type="NCBI Taxonomy" id="48144"/>
    <lineage>
        <taxon>Eukaryota</taxon>
        <taxon>Metazoa</taxon>
        <taxon>Ecdysozoa</taxon>
        <taxon>Arthropoda</taxon>
        <taxon>Crustacea</taxon>
        <taxon>Multicrustacea</taxon>
        <taxon>Malacostraca</taxon>
        <taxon>Eumalacostraca</taxon>
        <taxon>Eucarida</taxon>
        <taxon>Euphausiacea</taxon>
        <taxon>Euphausiidae</taxon>
        <taxon>Meganyctiphanes</taxon>
    </lineage>
</organism>
<gene>
    <name evidence="1" type="ORF">MNOR_LOCUS15286</name>
</gene>
<keyword evidence="2" id="KW-1185">Reference proteome</keyword>
<evidence type="ECO:0000313" key="2">
    <source>
        <dbReference type="Proteomes" id="UP001497623"/>
    </source>
</evidence>